<evidence type="ECO:0000256" key="3">
    <source>
        <dbReference type="ARBA" id="ARBA00023274"/>
    </source>
</evidence>
<dbReference type="GO" id="GO:0006412">
    <property type="term" value="P:translation"/>
    <property type="evidence" value="ECO:0007669"/>
    <property type="project" value="InterPro"/>
</dbReference>
<comment type="caution">
    <text evidence="5">The sequence shown here is derived from an EMBL/GenBank/DDBJ whole genome shotgun (WGS) entry which is preliminary data.</text>
</comment>
<reference evidence="5 6" key="1">
    <citation type="journal article" date="2016" name="Nat. Commun.">
        <title>Thousands of microbial genomes shed light on interconnected biogeochemical processes in an aquifer system.</title>
        <authorList>
            <person name="Anantharaman K."/>
            <person name="Brown C.T."/>
            <person name="Hug L.A."/>
            <person name="Sharon I."/>
            <person name="Castelle C.J."/>
            <person name="Probst A.J."/>
            <person name="Thomas B.C."/>
            <person name="Singh A."/>
            <person name="Wilkins M.J."/>
            <person name="Karaoz U."/>
            <person name="Brodie E.L."/>
            <person name="Williams K.H."/>
            <person name="Hubbard S.S."/>
            <person name="Banfield J.F."/>
        </authorList>
    </citation>
    <scope>NUCLEOTIDE SEQUENCE [LARGE SCALE GENOMIC DNA]</scope>
</reference>
<organism evidence="5 6">
    <name type="scientific">Candidatus Portnoybacteria bacterium RIFCSPHIGHO2_12_FULL_38_9</name>
    <dbReference type="NCBI Taxonomy" id="1801997"/>
    <lineage>
        <taxon>Bacteria</taxon>
        <taxon>Candidatus Portnoyibacteriota</taxon>
    </lineage>
</organism>
<feature type="region of interest" description="Disordered" evidence="4">
    <location>
        <begin position="28"/>
        <end position="64"/>
    </location>
</feature>
<accession>A0A1G2FI78</accession>
<evidence type="ECO:0000256" key="4">
    <source>
        <dbReference type="SAM" id="MobiDB-lite"/>
    </source>
</evidence>
<keyword evidence="2" id="KW-0689">Ribosomal protein</keyword>
<protein>
    <recommendedName>
        <fullName evidence="7">50S ribosomal protein L35</fullName>
    </recommendedName>
</protein>
<dbReference type="EMBL" id="MHNB01000007">
    <property type="protein sequence ID" value="OGZ37492.1"/>
    <property type="molecule type" value="Genomic_DNA"/>
</dbReference>
<evidence type="ECO:0000313" key="5">
    <source>
        <dbReference type="EMBL" id="OGZ37492.1"/>
    </source>
</evidence>
<comment type="similarity">
    <text evidence="1">Belongs to the bacterial ribosomal protein bL35 family.</text>
</comment>
<proteinExistence type="inferred from homology"/>
<evidence type="ECO:0008006" key="7">
    <source>
        <dbReference type="Google" id="ProtNLM"/>
    </source>
</evidence>
<dbReference type="GO" id="GO:0005840">
    <property type="term" value="C:ribosome"/>
    <property type="evidence" value="ECO:0007669"/>
    <property type="project" value="UniProtKB-KW"/>
</dbReference>
<dbReference type="GO" id="GO:1990904">
    <property type="term" value="C:ribonucleoprotein complex"/>
    <property type="evidence" value="ECO:0007669"/>
    <property type="project" value="UniProtKB-KW"/>
</dbReference>
<dbReference type="InterPro" id="IPR037229">
    <property type="entry name" value="Ribosomal_bL35_sf"/>
</dbReference>
<dbReference type="AlphaFoldDB" id="A0A1G2FI78"/>
<name>A0A1G2FI78_9BACT</name>
<evidence type="ECO:0000256" key="2">
    <source>
        <dbReference type="ARBA" id="ARBA00022980"/>
    </source>
</evidence>
<evidence type="ECO:0000313" key="6">
    <source>
        <dbReference type="Proteomes" id="UP000177061"/>
    </source>
</evidence>
<sequence>MKLKTRKSVLKRIKITGRQKFLRRPVHQNHFNAKESGQKTRRKRKTKKLQRISGKKIRRMLPYS</sequence>
<dbReference type="InterPro" id="IPR018265">
    <property type="entry name" value="Ribosomal_bL35_CS"/>
</dbReference>
<dbReference type="PROSITE" id="PS00936">
    <property type="entry name" value="RIBOSOMAL_L35"/>
    <property type="match status" value="1"/>
</dbReference>
<dbReference type="GO" id="GO:0003735">
    <property type="term" value="F:structural constituent of ribosome"/>
    <property type="evidence" value="ECO:0007669"/>
    <property type="project" value="InterPro"/>
</dbReference>
<gene>
    <name evidence="5" type="ORF">A3J64_00670</name>
</gene>
<dbReference type="InterPro" id="IPR021137">
    <property type="entry name" value="Ribosomal_bL35-like"/>
</dbReference>
<dbReference type="Proteomes" id="UP000177061">
    <property type="component" value="Unassembled WGS sequence"/>
</dbReference>
<dbReference type="Pfam" id="PF01632">
    <property type="entry name" value="Ribosomal_L35p"/>
    <property type="match status" value="1"/>
</dbReference>
<keyword evidence="3" id="KW-0687">Ribonucleoprotein</keyword>
<evidence type="ECO:0000256" key="1">
    <source>
        <dbReference type="ARBA" id="ARBA00006598"/>
    </source>
</evidence>
<dbReference type="Gene3D" id="4.10.410.60">
    <property type="match status" value="1"/>
</dbReference>
<dbReference type="SUPFAM" id="SSF143034">
    <property type="entry name" value="L35p-like"/>
    <property type="match status" value="1"/>
</dbReference>
<dbReference type="STRING" id="1801997.A3J64_00670"/>
<feature type="compositionally biased region" description="Basic residues" evidence="4">
    <location>
        <begin position="39"/>
        <end position="64"/>
    </location>
</feature>